<feature type="signal peptide" evidence="1">
    <location>
        <begin position="1"/>
        <end position="22"/>
    </location>
</feature>
<dbReference type="EMBL" id="KZ819321">
    <property type="protein sequence ID" value="PWN24115.1"/>
    <property type="molecule type" value="Genomic_DNA"/>
</dbReference>
<gene>
    <name evidence="2" type="ORF">BCV69DRAFT_309962</name>
</gene>
<feature type="chain" id="PRO_5016266751" evidence="1">
    <location>
        <begin position="23"/>
        <end position="241"/>
    </location>
</feature>
<dbReference type="RefSeq" id="XP_025351275.1">
    <property type="nucleotide sequence ID" value="XM_025494755.1"/>
</dbReference>
<keyword evidence="1" id="KW-0732">Signal</keyword>
<organism evidence="2 3">
    <name type="scientific">Pseudomicrostroma glucosiphilum</name>
    <dbReference type="NCBI Taxonomy" id="1684307"/>
    <lineage>
        <taxon>Eukaryota</taxon>
        <taxon>Fungi</taxon>
        <taxon>Dikarya</taxon>
        <taxon>Basidiomycota</taxon>
        <taxon>Ustilaginomycotina</taxon>
        <taxon>Exobasidiomycetes</taxon>
        <taxon>Microstromatales</taxon>
        <taxon>Microstromatales incertae sedis</taxon>
        <taxon>Pseudomicrostroma</taxon>
    </lineage>
</organism>
<dbReference type="Proteomes" id="UP000245942">
    <property type="component" value="Unassembled WGS sequence"/>
</dbReference>
<sequence length="241" mass="25091">MVQVTFAALSLALLAAVSSVQAHPYLTERSDVTDCVTAITGTFGFGSISSQGVARVARSNAALSSARTQTSAVTNTLARYVVTLDDTGAEVAASSFEWANCTAALKDAGWSLELPSNYKTIFGSSTGKTFEYGWGIVRPEGASTYCLSLQSAPTSSSFTNQRLLSVPCASTTHATRIFFAAREVNSDTATTFMTPVPLLKSGTTVSGSAVVGTDSFGTIRVSSAAVTSPRYLTLTPEDDGC</sequence>
<reference evidence="2 3" key="1">
    <citation type="journal article" date="2018" name="Mol. Biol. Evol.">
        <title>Broad Genomic Sampling Reveals a Smut Pathogenic Ancestry of the Fungal Clade Ustilaginomycotina.</title>
        <authorList>
            <person name="Kijpornyongpan T."/>
            <person name="Mondo S.J."/>
            <person name="Barry K."/>
            <person name="Sandor L."/>
            <person name="Lee J."/>
            <person name="Lipzen A."/>
            <person name="Pangilinan J."/>
            <person name="LaButti K."/>
            <person name="Hainaut M."/>
            <person name="Henrissat B."/>
            <person name="Grigoriev I.V."/>
            <person name="Spatafora J.W."/>
            <person name="Aime M.C."/>
        </authorList>
    </citation>
    <scope>NUCLEOTIDE SEQUENCE [LARGE SCALE GENOMIC DNA]</scope>
    <source>
        <strain evidence="2 3">MCA 4718</strain>
    </source>
</reference>
<keyword evidence="3" id="KW-1185">Reference proteome</keyword>
<protein>
    <submittedName>
        <fullName evidence="2">Uncharacterized protein</fullName>
    </submittedName>
</protein>
<dbReference type="AlphaFoldDB" id="A0A316ULN9"/>
<proteinExistence type="predicted"/>
<evidence type="ECO:0000256" key="1">
    <source>
        <dbReference type="SAM" id="SignalP"/>
    </source>
</evidence>
<evidence type="ECO:0000313" key="3">
    <source>
        <dbReference type="Proteomes" id="UP000245942"/>
    </source>
</evidence>
<name>A0A316ULN9_9BASI</name>
<evidence type="ECO:0000313" key="2">
    <source>
        <dbReference type="EMBL" id="PWN24115.1"/>
    </source>
</evidence>
<dbReference type="GeneID" id="37016489"/>
<accession>A0A316ULN9</accession>